<keyword evidence="1 2" id="KW-0808">Transferase</keyword>
<dbReference type="EMBL" id="NTJZ01000006">
    <property type="protein sequence ID" value="PDH33787.1"/>
    <property type="molecule type" value="Genomic_DNA"/>
</dbReference>
<protein>
    <recommendedName>
        <fullName evidence="6">CDP-alcohol phosphatidyltransferase</fullName>
    </recommendedName>
</protein>
<organism evidence="4 5">
    <name type="scientific">OM182 bacterium MED-G28</name>
    <dbReference type="NCBI Taxonomy" id="1986256"/>
    <lineage>
        <taxon>Bacteria</taxon>
        <taxon>Pseudomonadati</taxon>
        <taxon>Pseudomonadota</taxon>
        <taxon>Gammaproteobacteria</taxon>
        <taxon>OMG group</taxon>
        <taxon>OM182 clade</taxon>
    </lineage>
</organism>
<dbReference type="Pfam" id="PF01066">
    <property type="entry name" value="CDP-OH_P_transf"/>
    <property type="match status" value="1"/>
</dbReference>
<comment type="caution">
    <text evidence="4">The sequence shown here is derived from an EMBL/GenBank/DDBJ whole genome shotgun (WGS) entry which is preliminary data.</text>
</comment>
<evidence type="ECO:0000313" key="5">
    <source>
        <dbReference type="Proteomes" id="UP000219329"/>
    </source>
</evidence>
<evidence type="ECO:0000256" key="1">
    <source>
        <dbReference type="ARBA" id="ARBA00022679"/>
    </source>
</evidence>
<gene>
    <name evidence="4" type="ORF">CNF02_07095</name>
</gene>
<proteinExistence type="inferred from homology"/>
<evidence type="ECO:0000313" key="4">
    <source>
        <dbReference type="EMBL" id="PDH33787.1"/>
    </source>
</evidence>
<dbReference type="GO" id="GO:0008654">
    <property type="term" value="P:phospholipid biosynthetic process"/>
    <property type="evidence" value="ECO:0007669"/>
    <property type="project" value="InterPro"/>
</dbReference>
<feature type="transmembrane region" description="Helical" evidence="3">
    <location>
        <begin position="21"/>
        <end position="43"/>
    </location>
</feature>
<dbReference type="AlphaFoldDB" id="A0A2A5WC03"/>
<dbReference type="InterPro" id="IPR000462">
    <property type="entry name" value="CDP-OH_P_trans"/>
</dbReference>
<dbReference type="InterPro" id="IPR043130">
    <property type="entry name" value="CDP-OH_PTrfase_TM_dom"/>
</dbReference>
<comment type="similarity">
    <text evidence="2">Belongs to the CDP-alcohol phosphatidyltransferase class-I family.</text>
</comment>
<evidence type="ECO:0000256" key="3">
    <source>
        <dbReference type="SAM" id="Phobius"/>
    </source>
</evidence>
<evidence type="ECO:0000256" key="2">
    <source>
        <dbReference type="RuleBase" id="RU003750"/>
    </source>
</evidence>
<keyword evidence="3" id="KW-1133">Transmembrane helix</keyword>
<feature type="transmembrane region" description="Helical" evidence="3">
    <location>
        <begin position="213"/>
        <end position="229"/>
    </location>
</feature>
<dbReference type="Proteomes" id="UP000219329">
    <property type="component" value="Unassembled WGS sequence"/>
</dbReference>
<accession>A0A2A5WC03</accession>
<dbReference type="GO" id="GO:0016780">
    <property type="term" value="F:phosphotransferase activity, for other substituted phosphate groups"/>
    <property type="evidence" value="ECO:0007669"/>
    <property type="project" value="InterPro"/>
</dbReference>
<keyword evidence="3" id="KW-0812">Transmembrane</keyword>
<evidence type="ECO:0008006" key="6">
    <source>
        <dbReference type="Google" id="ProtNLM"/>
    </source>
</evidence>
<sequence>MSATLKALIQASVSEALKHEFYRLIWWGVVLLATMSILLGVIWHWQAALQWLLQAGPFWAFICYQAGRRLPLNRSDLEAPLYKELGLANRLTLLRALLIASVAGFLFQPWPGGTILSWLPGMLYFCAAILDRVDGYVARRTKHGSILGSELDTVSDALGLAVASLLAFNYGQVHWTYLLLGIAYYFFHGGILLRKRRGQPVHPLPPSIHRRAWAGFQMGFLVVALWPVFYPPITVIAGFAFMLPALIGFFLDWLIVSGRVNREAEAANNLLQRLTVFSQTVLQPTLRVVVVVTLIMSLLQSGLPPLRAVPWMNNVIIGGFILTSSMVLLGIAGRYFSLLLIGLLGWYYITNPLLAVDYVLFCSLVWLLLVGTGRFSLWQEDDYWINRYDGT</sequence>
<feature type="transmembrane region" description="Helical" evidence="3">
    <location>
        <begin position="344"/>
        <end position="369"/>
    </location>
</feature>
<keyword evidence="3" id="KW-0472">Membrane</keyword>
<dbReference type="PROSITE" id="PS00379">
    <property type="entry name" value="CDP_ALCOHOL_P_TRANSF"/>
    <property type="match status" value="1"/>
</dbReference>
<feature type="transmembrane region" description="Helical" evidence="3">
    <location>
        <begin position="311"/>
        <end position="332"/>
    </location>
</feature>
<feature type="transmembrane region" description="Helical" evidence="3">
    <location>
        <begin position="174"/>
        <end position="193"/>
    </location>
</feature>
<feature type="transmembrane region" description="Helical" evidence="3">
    <location>
        <begin position="49"/>
        <end position="67"/>
    </location>
</feature>
<reference evidence="4 5" key="1">
    <citation type="submission" date="2017-08" db="EMBL/GenBank/DDBJ databases">
        <title>Fine stratification of microbial communities through a metagenomic profile of the photic zone.</title>
        <authorList>
            <person name="Haro-Moreno J.M."/>
            <person name="Lopez-Perez M."/>
            <person name="De La Torre J."/>
            <person name="Picazo A."/>
            <person name="Camacho A."/>
            <person name="Rodriguez-Valera F."/>
        </authorList>
    </citation>
    <scope>NUCLEOTIDE SEQUENCE [LARGE SCALE GENOMIC DNA]</scope>
    <source>
        <strain evidence="4">MED-G28</strain>
    </source>
</reference>
<dbReference type="InterPro" id="IPR048254">
    <property type="entry name" value="CDP_ALCOHOL_P_TRANSF_CS"/>
</dbReference>
<feature type="transmembrane region" description="Helical" evidence="3">
    <location>
        <begin position="235"/>
        <end position="255"/>
    </location>
</feature>
<dbReference type="Gene3D" id="1.20.120.1760">
    <property type="match status" value="1"/>
</dbReference>
<name>A0A2A5WC03_9GAMM</name>
<dbReference type="GO" id="GO:0016020">
    <property type="term" value="C:membrane"/>
    <property type="evidence" value="ECO:0007669"/>
    <property type="project" value="InterPro"/>
</dbReference>